<organism evidence="6 7">
    <name type="scientific">Patellaria atrata CBS 101060</name>
    <dbReference type="NCBI Taxonomy" id="1346257"/>
    <lineage>
        <taxon>Eukaryota</taxon>
        <taxon>Fungi</taxon>
        <taxon>Dikarya</taxon>
        <taxon>Ascomycota</taxon>
        <taxon>Pezizomycotina</taxon>
        <taxon>Dothideomycetes</taxon>
        <taxon>Dothideomycetes incertae sedis</taxon>
        <taxon>Patellariales</taxon>
        <taxon>Patellariaceae</taxon>
        <taxon>Patellaria</taxon>
    </lineage>
</organism>
<feature type="compositionally biased region" description="Polar residues" evidence="3">
    <location>
        <begin position="835"/>
        <end position="865"/>
    </location>
</feature>
<feature type="domain" description="XPG N-terminal" evidence="5">
    <location>
        <begin position="1"/>
        <end position="98"/>
    </location>
</feature>
<dbReference type="GO" id="GO:0008821">
    <property type="term" value="F:crossover junction DNA endonuclease activity"/>
    <property type="evidence" value="ECO:0007669"/>
    <property type="project" value="InterPro"/>
</dbReference>
<dbReference type="InterPro" id="IPR037316">
    <property type="entry name" value="Yen1_H3TH"/>
</dbReference>
<dbReference type="Pfam" id="PF18380">
    <property type="entry name" value="GEN1_C"/>
    <property type="match status" value="1"/>
</dbReference>
<dbReference type="SMART" id="SM00484">
    <property type="entry name" value="XPGI"/>
    <property type="match status" value="1"/>
</dbReference>
<feature type="compositionally biased region" description="Basic and acidic residues" evidence="3">
    <location>
        <begin position="485"/>
        <end position="498"/>
    </location>
</feature>
<keyword evidence="7" id="KW-1185">Reference proteome</keyword>
<dbReference type="GO" id="GO:0017108">
    <property type="term" value="F:5'-flap endonuclease activity"/>
    <property type="evidence" value="ECO:0007669"/>
    <property type="project" value="TreeGrafter"/>
</dbReference>
<dbReference type="InterPro" id="IPR036279">
    <property type="entry name" value="5-3_exonuclease_C_sf"/>
</dbReference>
<proteinExistence type="predicted"/>
<evidence type="ECO:0000256" key="1">
    <source>
        <dbReference type="ARBA" id="ARBA00022722"/>
    </source>
</evidence>
<feature type="region of interest" description="Disordered" evidence="3">
    <location>
        <begin position="469"/>
        <end position="579"/>
    </location>
</feature>
<comment type="caution">
    <text evidence="6">The sequence shown here is derived from an EMBL/GenBank/DDBJ whole genome shotgun (WGS) entry which is preliminary data.</text>
</comment>
<dbReference type="Gene3D" id="3.40.50.1010">
    <property type="entry name" value="5'-nuclease"/>
    <property type="match status" value="2"/>
</dbReference>
<dbReference type="InterPro" id="IPR041177">
    <property type="entry name" value="GEN1_C"/>
</dbReference>
<feature type="region of interest" description="Disordered" evidence="3">
    <location>
        <begin position="768"/>
        <end position="882"/>
    </location>
</feature>
<evidence type="ECO:0000259" key="5">
    <source>
        <dbReference type="SMART" id="SM00485"/>
    </source>
</evidence>
<dbReference type="InterPro" id="IPR006085">
    <property type="entry name" value="XPG_DNA_repair_N"/>
</dbReference>
<dbReference type="SUPFAM" id="SSF47807">
    <property type="entry name" value="5' to 3' exonuclease, C-terminal subdomain"/>
    <property type="match status" value="1"/>
</dbReference>
<feature type="compositionally biased region" description="Polar residues" evidence="3">
    <location>
        <begin position="664"/>
        <end position="673"/>
    </location>
</feature>
<dbReference type="PRINTS" id="PR00853">
    <property type="entry name" value="XPGRADSUPER"/>
</dbReference>
<evidence type="ECO:0008006" key="8">
    <source>
        <dbReference type="Google" id="ProtNLM"/>
    </source>
</evidence>
<dbReference type="GO" id="GO:0006281">
    <property type="term" value="P:DNA repair"/>
    <property type="evidence" value="ECO:0007669"/>
    <property type="project" value="UniProtKB-ARBA"/>
</dbReference>
<dbReference type="PANTHER" id="PTHR11081:SF75">
    <property type="entry name" value="ENDONUCLEASE, PUTATIVE (AFU_ORTHOLOGUE AFUA_3G13260)-RELATED"/>
    <property type="match status" value="1"/>
</dbReference>
<dbReference type="Proteomes" id="UP000799429">
    <property type="component" value="Unassembled WGS sequence"/>
</dbReference>
<feature type="compositionally biased region" description="Low complexity" evidence="3">
    <location>
        <begin position="677"/>
        <end position="688"/>
    </location>
</feature>
<reference evidence="6" key="1">
    <citation type="journal article" date="2020" name="Stud. Mycol.">
        <title>101 Dothideomycetes genomes: a test case for predicting lifestyles and emergence of pathogens.</title>
        <authorList>
            <person name="Haridas S."/>
            <person name="Albert R."/>
            <person name="Binder M."/>
            <person name="Bloem J."/>
            <person name="Labutti K."/>
            <person name="Salamov A."/>
            <person name="Andreopoulos B."/>
            <person name="Baker S."/>
            <person name="Barry K."/>
            <person name="Bills G."/>
            <person name="Bluhm B."/>
            <person name="Cannon C."/>
            <person name="Castanera R."/>
            <person name="Culley D."/>
            <person name="Daum C."/>
            <person name="Ezra D."/>
            <person name="Gonzalez J."/>
            <person name="Henrissat B."/>
            <person name="Kuo A."/>
            <person name="Liang C."/>
            <person name="Lipzen A."/>
            <person name="Lutzoni F."/>
            <person name="Magnuson J."/>
            <person name="Mondo S."/>
            <person name="Nolan M."/>
            <person name="Ohm R."/>
            <person name="Pangilinan J."/>
            <person name="Park H.-J."/>
            <person name="Ramirez L."/>
            <person name="Alfaro M."/>
            <person name="Sun H."/>
            <person name="Tritt A."/>
            <person name="Yoshinaga Y."/>
            <person name="Zwiers L.-H."/>
            <person name="Turgeon B."/>
            <person name="Goodwin S."/>
            <person name="Spatafora J."/>
            <person name="Crous P."/>
            <person name="Grigoriev I."/>
        </authorList>
    </citation>
    <scope>NUCLEOTIDE SEQUENCE</scope>
    <source>
        <strain evidence="6">CBS 101060</strain>
    </source>
</reference>
<feature type="compositionally biased region" description="Polar residues" evidence="3">
    <location>
        <begin position="521"/>
        <end position="534"/>
    </location>
</feature>
<dbReference type="SUPFAM" id="SSF88723">
    <property type="entry name" value="PIN domain-like"/>
    <property type="match status" value="1"/>
</dbReference>
<dbReference type="InterPro" id="IPR006084">
    <property type="entry name" value="XPG/Rad2"/>
</dbReference>
<dbReference type="EMBL" id="MU006093">
    <property type="protein sequence ID" value="KAF2840095.1"/>
    <property type="molecule type" value="Genomic_DNA"/>
</dbReference>
<dbReference type="SMART" id="SM00485">
    <property type="entry name" value="XPGN"/>
    <property type="match status" value="1"/>
</dbReference>
<keyword evidence="1" id="KW-0540">Nuclease</keyword>
<dbReference type="InterPro" id="IPR006086">
    <property type="entry name" value="XPG-I_dom"/>
</dbReference>
<dbReference type="FunFam" id="3.40.50.1010:FF:000037">
    <property type="entry name" value="Rad2-like endonuclease, putative (AFU_orthologue AFUA_3G13260)"/>
    <property type="match status" value="1"/>
</dbReference>
<dbReference type="FunFam" id="3.40.50.1010:FF:000051">
    <property type="entry name" value="Rad2-like endonuclease, putative (AFU_orthologue AFUA_3G13260)"/>
    <property type="match status" value="1"/>
</dbReference>
<evidence type="ECO:0000259" key="4">
    <source>
        <dbReference type="SMART" id="SM00484"/>
    </source>
</evidence>
<dbReference type="CDD" id="cd09870">
    <property type="entry name" value="PIN_YEN1"/>
    <property type="match status" value="1"/>
</dbReference>
<gene>
    <name evidence="6" type="ORF">M501DRAFT_1023439</name>
</gene>
<evidence type="ECO:0000256" key="3">
    <source>
        <dbReference type="SAM" id="MobiDB-lite"/>
    </source>
</evidence>
<evidence type="ECO:0000256" key="2">
    <source>
        <dbReference type="ARBA" id="ARBA00022801"/>
    </source>
</evidence>
<feature type="compositionally biased region" description="Polar residues" evidence="3">
    <location>
        <begin position="778"/>
        <end position="790"/>
    </location>
</feature>
<dbReference type="CDD" id="cd09906">
    <property type="entry name" value="H3TH_YEN1"/>
    <property type="match status" value="1"/>
</dbReference>
<dbReference type="Gene3D" id="1.10.150.20">
    <property type="entry name" value="5' to 3' exonuclease, C-terminal subdomain"/>
    <property type="match status" value="1"/>
</dbReference>
<accession>A0A9P4SE41</accession>
<feature type="compositionally biased region" description="Basic residues" evidence="3">
    <location>
        <begin position="649"/>
        <end position="658"/>
    </location>
</feature>
<evidence type="ECO:0000313" key="7">
    <source>
        <dbReference type="Proteomes" id="UP000799429"/>
    </source>
</evidence>
<evidence type="ECO:0000313" key="6">
    <source>
        <dbReference type="EMBL" id="KAF2840095.1"/>
    </source>
</evidence>
<feature type="region of interest" description="Disordered" evidence="3">
    <location>
        <begin position="635"/>
        <end position="754"/>
    </location>
</feature>
<feature type="domain" description="XPG-I" evidence="4">
    <location>
        <begin position="109"/>
        <end position="184"/>
    </location>
</feature>
<dbReference type="Pfam" id="PF00752">
    <property type="entry name" value="XPG_N"/>
    <property type="match status" value="1"/>
</dbReference>
<protein>
    <recommendedName>
        <fullName evidence="8">XPG-I domain-containing protein</fullName>
    </recommendedName>
</protein>
<dbReference type="OrthoDB" id="2959108at2759"/>
<dbReference type="AlphaFoldDB" id="A0A9P4SE41"/>
<feature type="compositionally biased region" description="Low complexity" evidence="3">
    <location>
        <begin position="696"/>
        <end position="708"/>
    </location>
</feature>
<sequence>MGIHGIYKEIGLGQRIALSKLAIEKFEETGRPLRIAIDTSIWLFQIQSSKGGTNPALRTFYYRLLRLLSLSIHPLFVFDGPNKPPMKRNKRTGVNIASIPEFLAKQLLKQFGFPFHLAPGEAEAECALLQREGIVDVVLSEDVDTLMFGSGVTIRNWSPEKSSSKVPTHVNLYDLDKIRKGDSGLDREGMILVAMMSGGDYVPEGIPGCGPKLACEAARAGFGKDLCKISKGDTHGYKLWRERLSYELRTNESKYFTRKRCALIIPEDFPNPEILGYYTKPALSPPSTIARLRENIKWDHVEMDLPALRTFTADCFDWVKLSGAKKFIRSLAPALLIKELRARSSRNDENLDDLEKVMERENELIRAIHGKREHITTDQTSELRVSFLPIDLVKIDLSVEEPDDEIPEAGSDSEAELDAICGNENGEPATKKRGPSTYDPTQLEKVWIFESIIKVESFRNPRKYLAMKRATRDATKGSKTKKTAKKSEIPRGALDRYTKVTKPGVVPPERSSKRKSPEPQIPTSSLPIATQTLPRSLLVPEEQVSSPPPIGASRDDLPSSQTVEFPASAPKRRRRSFTRAHTIATTTAVDETSRRTRGACKKLETIDILDLTTSPAKPPVSSQLCAPRGTAKIPLNHIFTEPNPVERVKPHKPKKPKGKGPNPSSDSCTTARRQPSRSKSASGTSSRTPLQEKDSNNSTSSSQRSQVSPEKQTPPAAPPSSAPLPTRSPPPIEHLDLSTTPLRHRFHRTTSTTPRADRLITDFLSPSKSHLTSLDAPTCTTPAMSWQQSKGPVRRTTAESVDLTTSPSPRRSPRLTKKVEDASASLDRNRRTAILSPSPSRQKRSNTQPTLLFPNTQTLDQPTSHSKNRTRDTETPVPTEPVMKERPKRRYIELRASLAGAWKFVDDDDDDEIPVRRERERERRSRWRLSEVEVVDLTGS</sequence>
<feature type="compositionally biased region" description="Pro residues" evidence="3">
    <location>
        <begin position="715"/>
        <end position="732"/>
    </location>
</feature>
<keyword evidence="2" id="KW-0378">Hydrolase</keyword>
<name>A0A9P4SE41_9PEZI</name>
<dbReference type="Pfam" id="PF00867">
    <property type="entry name" value="XPG_I"/>
    <property type="match status" value="1"/>
</dbReference>
<feature type="compositionally biased region" description="Polar residues" evidence="3">
    <location>
        <begin position="798"/>
        <end position="809"/>
    </location>
</feature>
<dbReference type="PANTHER" id="PTHR11081">
    <property type="entry name" value="FLAP ENDONUCLEASE FAMILY MEMBER"/>
    <property type="match status" value="1"/>
</dbReference>
<dbReference type="InterPro" id="IPR029060">
    <property type="entry name" value="PIN-like_dom_sf"/>
</dbReference>